<dbReference type="GO" id="GO:0006888">
    <property type="term" value="P:endoplasmic reticulum to Golgi vesicle-mediated transport"/>
    <property type="evidence" value="ECO:0007669"/>
    <property type="project" value="UniProtKB-UniRule"/>
</dbReference>
<evidence type="ECO:0000256" key="1">
    <source>
        <dbReference type="ARBA" id="ARBA00009727"/>
    </source>
</evidence>
<comment type="similarity">
    <text evidence="1 9">Belongs to the YIF1 family.</text>
</comment>
<feature type="transmembrane region" description="Helical" evidence="9">
    <location>
        <begin position="224"/>
        <end position="243"/>
    </location>
</feature>
<feature type="transmembrane region" description="Helical" evidence="9">
    <location>
        <begin position="263"/>
        <end position="281"/>
    </location>
</feature>
<keyword evidence="2 9" id="KW-0813">Transport</keyword>
<evidence type="ECO:0000256" key="6">
    <source>
        <dbReference type="ARBA" id="ARBA00022989"/>
    </source>
</evidence>
<comment type="function">
    <text evidence="9">Has a role in transport between endoplasmic reticulum and Golgi.</text>
</comment>
<evidence type="ECO:0000256" key="9">
    <source>
        <dbReference type="RuleBase" id="RU368073"/>
    </source>
</evidence>
<evidence type="ECO:0000256" key="4">
    <source>
        <dbReference type="ARBA" id="ARBA00022824"/>
    </source>
</evidence>
<dbReference type="Proteomes" id="UP000050795">
    <property type="component" value="Unassembled WGS sequence"/>
</dbReference>
<evidence type="ECO:0000256" key="7">
    <source>
        <dbReference type="ARBA" id="ARBA00023034"/>
    </source>
</evidence>
<dbReference type="GO" id="GO:0015031">
    <property type="term" value="P:protein transport"/>
    <property type="evidence" value="ECO:0007669"/>
    <property type="project" value="UniProtKB-KW"/>
</dbReference>
<dbReference type="AlphaFoldDB" id="A0AA85K8A2"/>
<feature type="transmembrane region" description="Helical" evidence="9">
    <location>
        <begin position="198"/>
        <end position="218"/>
    </location>
</feature>
<evidence type="ECO:0000313" key="11">
    <source>
        <dbReference type="WBParaSite" id="TREG1_68530.1"/>
    </source>
</evidence>
<name>A0AA85K8A2_TRIRE</name>
<accession>A0AA85K8A2</accession>
<dbReference type="GO" id="GO:0005789">
    <property type="term" value="C:endoplasmic reticulum membrane"/>
    <property type="evidence" value="ECO:0007669"/>
    <property type="project" value="UniProtKB-SubCell"/>
</dbReference>
<feature type="transmembrane region" description="Helical" evidence="9">
    <location>
        <begin position="161"/>
        <end position="186"/>
    </location>
</feature>
<evidence type="ECO:0000256" key="8">
    <source>
        <dbReference type="ARBA" id="ARBA00023136"/>
    </source>
</evidence>
<keyword evidence="3 9" id="KW-0812">Transmembrane</keyword>
<comment type="subcellular location">
    <subcellularLocation>
        <location evidence="9">Endoplasmic reticulum membrane</location>
        <topology evidence="9">Multi-pass membrane protein</topology>
    </subcellularLocation>
    <subcellularLocation>
        <location evidence="9">Golgi apparatus membrane</location>
        <topology evidence="9">Multi-pass membrane protein</topology>
    </subcellularLocation>
</comment>
<evidence type="ECO:0000256" key="5">
    <source>
        <dbReference type="ARBA" id="ARBA00022927"/>
    </source>
</evidence>
<proteinExistence type="inferred from homology"/>
<reference evidence="11" key="2">
    <citation type="submission" date="2023-11" db="UniProtKB">
        <authorList>
            <consortium name="WormBaseParasite"/>
        </authorList>
    </citation>
    <scope>IDENTIFICATION</scope>
</reference>
<dbReference type="PANTHER" id="PTHR14083">
    <property type="entry name" value="YIP1 INTERACTING FACTOR HOMOLOG YIF1 PROTEIN"/>
    <property type="match status" value="1"/>
</dbReference>
<keyword evidence="5 9" id="KW-0653">Protein transport</keyword>
<sequence length="286" mass="32355">MCARYNPDYASNYPEAPFYPNYPSYSQEYPSSVQRASDNTGGTHGPFVQNPFIPDLAVRYGSAMFGEGANYVQKNVNEYVNVNRLKYYFSVNNSYVAKKIGLVLFPFAHTKWASNYDPAGPVPPGDDINAPDLYIPLMASITYILLSGVIFGLQSRFSPEYLGILASEAFGWLLLEVLLTLFGIYILNIQSNISYLDIVAYCGYKFVSMIIVLISYVGLNQPGYYFSLLYVSLALAFFLIRSLKLKILPHAEAYPSECNKRRIYLLLLIALVQPLVIWWLTRRVVL</sequence>
<protein>
    <recommendedName>
        <fullName evidence="9">Protein YIF1</fullName>
    </recommendedName>
</protein>
<dbReference type="GO" id="GO:0000139">
    <property type="term" value="C:Golgi membrane"/>
    <property type="evidence" value="ECO:0007669"/>
    <property type="project" value="UniProtKB-SubCell"/>
</dbReference>
<organism evidence="10 11">
    <name type="scientific">Trichobilharzia regenti</name>
    <name type="common">Nasal bird schistosome</name>
    <dbReference type="NCBI Taxonomy" id="157069"/>
    <lineage>
        <taxon>Eukaryota</taxon>
        <taxon>Metazoa</taxon>
        <taxon>Spiralia</taxon>
        <taxon>Lophotrochozoa</taxon>
        <taxon>Platyhelminthes</taxon>
        <taxon>Trematoda</taxon>
        <taxon>Digenea</taxon>
        <taxon>Strigeidida</taxon>
        <taxon>Schistosomatoidea</taxon>
        <taxon>Schistosomatidae</taxon>
        <taxon>Trichobilharzia</taxon>
    </lineage>
</organism>
<evidence type="ECO:0000313" key="10">
    <source>
        <dbReference type="Proteomes" id="UP000050795"/>
    </source>
</evidence>
<keyword evidence="4 9" id="KW-0256">Endoplasmic reticulum</keyword>
<dbReference type="GO" id="GO:0005793">
    <property type="term" value="C:endoplasmic reticulum-Golgi intermediate compartment"/>
    <property type="evidence" value="ECO:0007669"/>
    <property type="project" value="UniProtKB-UniRule"/>
</dbReference>
<keyword evidence="7 9" id="KW-0333">Golgi apparatus</keyword>
<evidence type="ECO:0000256" key="3">
    <source>
        <dbReference type="ARBA" id="ARBA00022692"/>
    </source>
</evidence>
<dbReference type="PANTHER" id="PTHR14083:SF0">
    <property type="entry name" value="YIP1D-INTERACTING FACTOR 1, ISOFORM C"/>
    <property type="match status" value="1"/>
</dbReference>
<keyword evidence="8 9" id="KW-0472">Membrane</keyword>
<keyword evidence="6 9" id="KW-1133">Transmembrane helix</keyword>
<keyword evidence="10" id="KW-1185">Reference proteome</keyword>
<dbReference type="Pfam" id="PF03878">
    <property type="entry name" value="YIF1"/>
    <property type="match status" value="1"/>
</dbReference>
<reference evidence="10" key="1">
    <citation type="submission" date="2022-06" db="EMBL/GenBank/DDBJ databases">
        <authorList>
            <person name="Berger JAMES D."/>
            <person name="Berger JAMES D."/>
        </authorList>
    </citation>
    <scope>NUCLEOTIDE SEQUENCE [LARGE SCALE GENOMIC DNA]</scope>
</reference>
<dbReference type="InterPro" id="IPR005578">
    <property type="entry name" value="Yif1_fam"/>
</dbReference>
<feature type="transmembrane region" description="Helical" evidence="9">
    <location>
        <begin position="133"/>
        <end position="155"/>
    </location>
</feature>
<evidence type="ECO:0000256" key="2">
    <source>
        <dbReference type="ARBA" id="ARBA00022448"/>
    </source>
</evidence>
<dbReference type="WBParaSite" id="TREG1_68530.1">
    <property type="protein sequence ID" value="TREG1_68530.1"/>
    <property type="gene ID" value="TREG1_68530"/>
</dbReference>
<dbReference type="GO" id="GO:0030134">
    <property type="term" value="C:COPII-coated ER to Golgi transport vesicle"/>
    <property type="evidence" value="ECO:0007669"/>
    <property type="project" value="TreeGrafter"/>
</dbReference>